<evidence type="ECO:0000313" key="5">
    <source>
        <dbReference type="EMBL" id="GJN25337.1"/>
    </source>
</evidence>
<dbReference type="PANTHER" id="PTHR11726">
    <property type="entry name" value="60S RIBOSOMAL PROTEIN L10"/>
    <property type="match status" value="1"/>
</dbReference>
<dbReference type="Gene3D" id="3.30.60.300">
    <property type="match status" value="1"/>
</dbReference>
<dbReference type="GO" id="GO:1990904">
    <property type="term" value="C:ribonucleoprotein complex"/>
    <property type="evidence" value="ECO:0007669"/>
    <property type="project" value="UniProtKB-KW"/>
</dbReference>
<dbReference type="FunFam" id="3.30.60.300:FF:000003">
    <property type="entry name" value="60S ribosomal protein L10, putative"/>
    <property type="match status" value="1"/>
</dbReference>
<accession>A0AAV5ERC5</accession>
<dbReference type="GO" id="GO:0005840">
    <property type="term" value="C:ribosome"/>
    <property type="evidence" value="ECO:0007669"/>
    <property type="project" value="UniProtKB-KW"/>
</dbReference>
<evidence type="ECO:0000256" key="4">
    <source>
        <dbReference type="ARBA" id="ARBA00026019"/>
    </source>
</evidence>
<comment type="caution">
    <text evidence="5">The sequence shown here is derived from an EMBL/GenBank/DDBJ whole genome shotgun (WGS) entry which is preliminary data.</text>
</comment>
<evidence type="ECO:0000256" key="1">
    <source>
        <dbReference type="ARBA" id="ARBA00008931"/>
    </source>
</evidence>
<dbReference type="SUPFAM" id="SSF54686">
    <property type="entry name" value="Ribosomal protein L16p/L10e"/>
    <property type="match status" value="1"/>
</dbReference>
<organism evidence="5 6">
    <name type="scientific">Eleusine coracana subsp. coracana</name>
    <dbReference type="NCBI Taxonomy" id="191504"/>
    <lineage>
        <taxon>Eukaryota</taxon>
        <taxon>Viridiplantae</taxon>
        <taxon>Streptophyta</taxon>
        <taxon>Embryophyta</taxon>
        <taxon>Tracheophyta</taxon>
        <taxon>Spermatophyta</taxon>
        <taxon>Magnoliopsida</taxon>
        <taxon>Liliopsida</taxon>
        <taxon>Poales</taxon>
        <taxon>Poaceae</taxon>
        <taxon>PACMAD clade</taxon>
        <taxon>Chloridoideae</taxon>
        <taxon>Cynodonteae</taxon>
        <taxon>Eleusininae</taxon>
        <taxon>Eleusine</taxon>
    </lineage>
</organism>
<dbReference type="Gene3D" id="3.90.1170.10">
    <property type="entry name" value="Ribosomal protein L10e/L16"/>
    <property type="match status" value="1"/>
</dbReference>
<keyword evidence="2" id="KW-0689">Ribosomal protein</keyword>
<evidence type="ECO:0000313" key="6">
    <source>
        <dbReference type="Proteomes" id="UP001054889"/>
    </source>
</evidence>
<name>A0AAV5ERC5_ELECO</name>
<dbReference type="AlphaFoldDB" id="A0AAV5ERC5"/>
<proteinExistence type="inferred from homology"/>
<keyword evidence="6" id="KW-1185">Reference proteome</keyword>
<comment type="subunit">
    <text evidence="4">Component of the small ribosomal subunit. Mature ribosomes consist of a small (40S) and a large (60S) subunit. The 40S subunit contains about 33 different proteins and 1 molecule of RNA (18S). The 60S subunit contains about 49 different proteins and 3 molecules of RNA (25S, 5.8S and 5S).</text>
</comment>
<reference evidence="5" key="1">
    <citation type="journal article" date="2018" name="DNA Res.">
        <title>Multiple hybrid de novo genome assembly of finger millet, an orphan allotetraploid crop.</title>
        <authorList>
            <person name="Hatakeyama M."/>
            <person name="Aluri S."/>
            <person name="Balachadran M.T."/>
            <person name="Sivarajan S.R."/>
            <person name="Patrignani A."/>
            <person name="Gruter S."/>
            <person name="Poveda L."/>
            <person name="Shimizu-Inatsugi R."/>
            <person name="Baeten J."/>
            <person name="Francoijs K.J."/>
            <person name="Nataraja K.N."/>
            <person name="Reddy Y.A.N."/>
            <person name="Phadnis S."/>
            <person name="Ravikumar R.L."/>
            <person name="Schlapbach R."/>
            <person name="Sreeman S.M."/>
            <person name="Shimizu K.K."/>
        </authorList>
    </citation>
    <scope>NUCLEOTIDE SEQUENCE</scope>
</reference>
<dbReference type="GO" id="GO:0006412">
    <property type="term" value="P:translation"/>
    <property type="evidence" value="ECO:0007669"/>
    <property type="project" value="InterPro"/>
</dbReference>
<gene>
    <name evidence="5" type="primary">gb13153</name>
    <name evidence="5" type="ORF">PR202_gb13153</name>
</gene>
<keyword evidence="3" id="KW-0687">Ribonucleoprotein</keyword>
<dbReference type="InterPro" id="IPR036920">
    <property type="entry name" value="Ribosomal_uL16_sf"/>
</dbReference>
<protein>
    <submittedName>
        <fullName evidence="5">Uncharacterized protein</fullName>
    </submittedName>
</protein>
<reference evidence="5" key="2">
    <citation type="submission" date="2021-12" db="EMBL/GenBank/DDBJ databases">
        <title>Resequencing data analysis of finger millet.</title>
        <authorList>
            <person name="Hatakeyama M."/>
            <person name="Aluri S."/>
            <person name="Balachadran M.T."/>
            <person name="Sivarajan S.R."/>
            <person name="Poveda L."/>
            <person name="Shimizu-Inatsugi R."/>
            <person name="Schlapbach R."/>
            <person name="Sreeman S.M."/>
            <person name="Shimizu K.K."/>
        </authorList>
    </citation>
    <scope>NUCLEOTIDE SEQUENCE</scope>
</reference>
<sequence>MRGTFGKPTGMCARVSIGQVLLAAQANEALRRAKFKGFTNFSRDEYLKLRSEGRIVPDGSNAKVLQRPNPISSTYAFVVSH</sequence>
<dbReference type="GO" id="GO:0003735">
    <property type="term" value="F:structural constituent of ribosome"/>
    <property type="evidence" value="ECO:0007669"/>
    <property type="project" value="InterPro"/>
</dbReference>
<comment type="similarity">
    <text evidence="1">Belongs to the universal ribosomal protein uL16 family.</text>
</comment>
<dbReference type="InterPro" id="IPR001197">
    <property type="entry name" value="Ribosomal_uL16_euk_arch"/>
</dbReference>
<evidence type="ECO:0000256" key="3">
    <source>
        <dbReference type="ARBA" id="ARBA00023274"/>
    </source>
</evidence>
<evidence type="ECO:0000256" key="2">
    <source>
        <dbReference type="ARBA" id="ARBA00022980"/>
    </source>
</evidence>
<dbReference type="Proteomes" id="UP001054889">
    <property type="component" value="Unassembled WGS sequence"/>
</dbReference>
<dbReference type="EMBL" id="BQKI01000078">
    <property type="protein sequence ID" value="GJN25337.1"/>
    <property type="molecule type" value="Genomic_DNA"/>
</dbReference>